<dbReference type="Pfam" id="PF13927">
    <property type="entry name" value="Ig_3"/>
    <property type="match status" value="1"/>
</dbReference>
<reference evidence="4" key="1">
    <citation type="journal article" date="2018" name="PLoS Negl. Trop. Dis.">
        <title>Sialome diversity of ticks revealed by RNAseq of single tick salivary glands.</title>
        <authorList>
            <person name="Perner J."/>
            <person name="Kropackova S."/>
            <person name="Kopacek P."/>
            <person name="Ribeiro J.M."/>
        </authorList>
    </citation>
    <scope>NUCLEOTIDE SEQUENCE</scope>
    <source>
        <strain evidence="4">Siblings of single egg batch collected in Ceske Budejovice</strain>
        <tissue evidence="4">Salivary glands</tissue>
    </source>
</reference>
<evidence type="ECO:0000256" key="2">
    <source>
        <dbReference type="SAM" id="SignalP"/>
    </source>
</evidence>
<dbReference type="SMART" id="SM00408">
    <property type="entry name" value="IGc2"/>
    <property type="match status" value="2"/>
</dbReference>
<organism evidence="4">
    <name type="scientific">Ixodes ricinus</name>
    <name type="common">Common tick</name>
    <name type="synonym">Acarus ricinus</name>
    <dbReference type="NCBI Taxonomy" id="34613"/>
    <lineage>
        <taxon>Eukaryota</taxon>
        <taxon>Metazoa</taxon>
        <taxon>Ecdysozoa</taxon>
        <taxon>Arthropoda</taxon>
        <taxon>Chelicerata</taxon>
        <taxon>Arachnida</taxon>
        <taxon>Acari</taxon>
        <taxon>Parasitiformes</taxon>
        <taxon>Ixodida</taxon>
        <taxon>Ixodoidea</taxon>
        <taxon>Ixodidae</taxon>
        <taxon>Ixodinae</taxon>
        <taxon>Ixodes</taxon>
    </lineage>
</organism>
<dbReference type="SMART" id="SM00409">
    <property type="entry name" value="IG"/>
    <property type="match status" value="2"/>
</dbReference>
<keyword evidence="2" id="KW-0732">Signal</keyword>
<evidence type="ECO:0000256" key="1">
    <source>
        <dbReference type="ARBA" id="ARBA00023319"/>
    </source>
</evidence>
<feature type="signal peptide" evidence="2">
    <location>
        <begin position="1"/>
        <end position="34"/>
    </location>
</feature>
<evidence type="ECO:0000259" key="3">
    <source>
        <dbReference type="PROSITE" id="PS50835"/>
    </source>
</evidence>
<dbReference type="InterPro" id="IPR003598">
    <property type="entry name" value="Ig_sub2"/>
</dbReference>
<dbReference type="Pfam" id="PF07679">
    <property type="entry name" value="I-set"/>
    <property type="match status" value="2"/>
</dbReference>
<dbReference type="GO" id="GO:0030424">
    <property type="term" value="C:axon"/>
    <property type="evidence" value="ECO:0007669"/>
    <property type="project" value="TreeGrafter"/>
</dbReference>
<dbReference type="PANTHER" id="PTHR10075">
    <property type="entry name" value="BASIGIN RELATED"/>
    <property type="match status" value="1"/>
</dbReference>
<dbReference type="GO" id="GO:0007156">
    <property type="term" value="P:homophilic cell adhesion via plasma membrane adhesion molecules"/>
    <property type="evidence" value="ECO:0007669"/>
    <property type="project" value="TreeGrafter"/>
</dbReference>
<dbReference type="GO" id="GO:0007411">
    <property type="term" value="P:axon guidance"/>
    <property type="evidence" value="ECO:0007669"/>
    <property type="project" value="TreeGrafter"/>
</dbReference>
<proteinExistence type="predicted"/>
<dbReference type="GO" id="GO:0070593">
    <property type="term" value="P:dendrite self-avoidance"/>
    <property type="evidence" value="ECO:0007669"/>
    <property type="project" value="TreeGrafter"/>
</dbReference>
<dbReference type="PROSITE" id="PS50835">
    <property type="entry name" value="IG_LIKE"/>
    <property type="match status" value="3"/>
</dbReference>
<feature type="non-terminal residue" evidence="4">
    <location>
        <position position="308"/>
    </location>
</feature>
<feature type="domain" description="Ig-like" evidence="3">
    <location>
        <begin position="230"/>
        <end position="308"/>
    </location>
</feature>
<dbReference type="Gene3D" id="2.60.40.10">
    <property type="entry name" value="Immunoglobulins"/>
    <property type="match status" value="3"/>
</dbReference>
<feature type="domain" description="Ig-like" evidence="3">
    <location>
        <begin position="38"/>
        <end position="127"/>
    </location>
</feature>
<evidence type="ECO:0000313" key="4">
    <source>
        <dbReference type="EMBL" id="JAR94245.1"/>
    </source>
</evidence>
<dbReference type="SUPFAM" id="SSF48726">
    <property type="entry name" value="Immunoglobulin"/>
    <property type="match status" value="3"/>
</dbReference>
<dbReference type="AlphaFoldDB" id="A0A147BV82"/>
<sequence>MVLQIAFLPCRAFVPRMRLSVVFLWVSLAQRFSAKEIPEIRPFAFPPNLRVGEKALLTCHVTSGSQPITFSWLKDGHSMEANQGIRLKSEPEFSFILMEPVQPSHVGNYTCIAKNKHGFDSFTAVLEVESAPTWKALTSDKTVVWNKTLHLECPAVGYPQPQLSFKKKAGNGGEQEWVEITGTDRHAIHRNGTIVIRRIVLADAGSYLCEAHNGVAPNARHIVRIVVNVPARFEEKAAVVTARRTEVTRMKCQATGDQPLSISWAKGSVKLDKRTSARYEVFETLTTDGLLSELVIRDTDRSDGALYT</sequence>
<feature type="chain" id="PRO_5007542953" evidence="2">
    <location>
        <begin position="35"/>
        <end position="308"/>
    </location>
</feature>
<dbReference type="PANTHER" id="PTHR10075:SF100">
    <property type="entry name" value="FASCICLIN-2"/>
    <property type="match status" value="1"/>
</dbReference>
<protein>
    <submittedName>
        <fullName evidence="4">Putative down syndrome cell adhesion molecule</fullName>
    </submittedName>
</protein>
<feature type="domain" description="Ig-like" evidence="3">
    <location>
        <begin position="132"/>
        <end position="223"/>
    </location>
</feature>
<dbReference type="InterPro" id="IPR003599">
    <property type="entry name" value="Ig_sub"/>
</dbReference>
<dbReference type="GO" id="GO:0005886">
    <property type="term" value="C:plasma membrane"/>
    <property type="evidence" value="ECO:0007669"/>
    <property type="project" value="TreeGrafter"/>
</dbReference>
<dbReference type="InterPro" id="IPR007110">
    <property type="entry name" value="Ig-like_dom"/>
</dbReference>
<dbReference type="InterPro" id="IPR036179">
    <property type="entry name" value="Ig-like_dom_sf"/>
</dbReference>
<dbReference type="GO" id="GO:0098632">
    <property type="term" value="F:cell-cell adhesion mediator activity"/>
    <property type="evidence" value="ECO:0007669"/>
    <property type="project" value="TreeGrafter"/>
</dbReference>
<dbReference type="FunFam" id="2.60.40.10:FF:000333">
    <property type="entry name" value="Down syndrome cell adhesion molecule"/>
    <property type="match status" value="1"/>
</dbReference>
<accession>A0A147BV82</accession>
<dbReference type="InterPro" id="IPR013098">
    <property type="entry name" value="Ig_I-set"/>
</dbReference>
<dbReference type="EMBL" id="GEGO01001159">
    <property type="protein sequence ID" value="JAR94245.1"/>
    <property type="molecule type" value="Transcribed_RNA"/>
</dbReference>
<name>A0A147BV82_IXORI</name>
<keyword evidence="1" id="KW-0393">Immunoglobulin domain</keyword>
<dbReference type="InterPro" id="IPR013783">
    <property type="entry name" value="Ig-like_fold"/>
</dbReference>